<accession>B9SQ99</accession>
<gene>
    <name evidence="1" type="ORF">RCOM_0239230</name>
</gene>
<sequence>MNLTASQLKGQQQTPIEISNAMHVENRKNSFLPYFVALATKDFNFRDARKRRGIWHGRYKMDSSNKSSKGRVIVDSIGNRGSNMCRAGFLS</sequence>
<evidence type="ECO:0000313" key="2">
    <source>
        <dbReference type="Proteomes" id="UP000008311"/>
    </source>
</evidence>
<dbReference type="AlphaFoldDB" id="B9SQ99"/>
<organism evidence="1 2">
    <name type="scientific">Ricinus communis</name>
    <name type="common">Castor bean</name>
    <dbReference type="NCBI Taxonomy" id="3988"/>
    <lineage>
        <taxon>Eukaryota</taxon>
        <taxon>Viridiplantae</taxon>
        <taxon>Streptophyta</taxon>
        <taxon>Embryophyta</taxon>
        <taxon>Tracheophyta</taxon>
        <taxon>Spermatophyta</taxon>
        <taxon>Magnoliopsida</taxon>
        <taxon>eudicotyledons</taxon>
        <taxon>Gunneridae</taxon>
        <taxon>Pentapetalae</taxon>
        <taxon>rosids</taxon>
        <taxon>fabids</taxon>
        <taxon>Malpighiales</taxon>
        <taxon>Euphorbiaceae</taxon>
        <taxon>Acalyphoideae</taxon>
        <taxon>Acalypheae</taxon>
        <taxon>Ricinus</taxon>
    </lineage>
</organism>
<dbReference type="EMBL" id="EQ974080">
    <property type="protein sequence ID" value="EEF34219.1"/>
    <property type="molecule type" value="Genomic_DNA"/>
</dbReference>
<proteinExistence type="predicted"/>
<evidence type="ECO:0000313" key="1">
    <source>
        <dbReference type="EMBL" id="EEF34219.1"/>
    </source>
</evidence>
<name>B9SQ99_RICCO</name>
<dbReference type="Proteomes" id="UP000008311">
    <property type="component" value="Unassembled WGS sequence"/>
</dbReference>
<protein>
    <submittedName>
        <fullName evidence="1">Uncharacterized protein</fullName>
    </submittedName>
</protein>
<keyword evidence="2" id="KW-1185">Reference proteome</keyword>
<reference evidence="2" key="1">
    <citation type="journal article" date="2010" name="Nat. Biotechnol.">
        <title>Draft genome sequence of the oilseed species Ricinus communis.</title>
        <authorList>
            <person name="Chan A.P."/>
            <person name="Crabtree J."/>
            <person name="Zhao Q."/>
            <person name="Lorenzi H."/>
            <person name="Orvis J."/>
            <person name="Puiu D."/>
            <person name="Melake-Berhan A."/>
            <person name="Jones K.M."/>
            <person name="Redman J."/>
            <person name="Chen G."/>
            <person name="Cahoon E.B."/>
            <person name="Gedil M."/>
            <person name="Stanke M."/>
            <person name="Haas B.J."/>
            <person name="Wortman J.R."/>
            <person name="Fraser-Liggett C.M."/>
            <person name="Ravel J."/>
            <person name="Rabinowicz P.D."/>
        </authorList>
    </citation>
    <scope>NUCLEOTIDE SEQUENCE [LARGE SCALE GENOMIC DNA]</scope>
    <source>
        <strain evidence="2">cv. Hale</strain>
    </source>
</reference>
<dbReference type="InParanoid" id="B9SQ99"/>